<feature type="region of interest" description="Disordered" evidence="1">
    <location>
        <begin position="38"/>
        <end position="70"/>
    </location>
</feature>
<dbReference type="AlphaFoldDB" id="A0AAV1UP51"/>
<name>A0AAV1UP51_9STRA</name>
<evidence type="ECO:0000313" key="4">
    <source>
        <dbReference type="Proteomes" id="UP001162060"/>
    </source>
</evidence>
<dbReference type="EMBL" id="CAKLBY020000223">
    <property type="protein sequence ID" value="CAK7936101.1"/>
    <property type="molecule type" value="Genomic_DNA"/>
</dbReference>
<comment type="caution">
    <text evidence="3">The sequence shown here is derived from an EMBL/GenBank/DDBJ whole genome shotgun (WGS) entry which is preliminary data.</text>
</comment>
<feature type="compositionally biased region" description="Basic and acidic residues" evidence="1">
    <location>
        <begin position="41"/>
        <end position="51"/>
    </location>
</feature>
<organism evidence="3 4">
    <name type="scientific">Peronospora matthiolae</name>
    <dbReference type="NCBI Taxonomy" id="2874970"/>
    <lineage>
        <taxon>Eukaryota</taxon>
        <taxon>Sar</taxon>
        <taxon>Stramenopiles</taxon>
        <taxon>Oomycota</taxon>
        <taxon>Peronosporomycetes</taxon>
        <taxon>Peronosporales</taxon>
        <taxon>Peronosporaceae</taxon>
        <taxon>Peronospora</taxon>
    </lineage>
</organism>
<evidence type="ECO:0008006" key="5">
    <source>
        <dbReference type="Google" id="ProtNLM"/>
    </source>
</evidence>
<feature type="signal peptide" evidence="2">
    <location>
        <begin position="1"/>
        <end position="21"/>
    </location>
</feature>
<proteinExistence type="predicted"/>
<feature type="chain" id="PRO_5043696188" description="RxLR effector candidate protein" evidence="2">
    <location>
        <begin position="22"/>
        <end position="426"/>
    </location>
</feature>
<evidence type="ECO:0000313" key="3">
    <source>
        <dbReference type="EMBL" id="CAK7936101.1"/>
    </source>
</evidence>
<sequence length="426" mass="47068">MRLHLFALVFCTVTLTRNTDSSRVRGLSVAETNLSISGLSADDRHDGDPVKRPLGRLHGTMPAEERAPPPVLGTDEKVIKTAAAALVVTLHSHDVGTNALTKSVRTQLESIDMDTMELHLKRLCGGHEVKHPATSVGVHEYGQLYERMITESEHTRNQVLASVYSSLKIHQLEIAKDMEAKREEWVQAKVHPDDVFTELSIAGDVGSDGILINPFASPNLEVLKAYILLYNGKINTHVTLLDTFIKGFGGEDKLAAVLWTAKVSPFYRVAAQDMQGELLHKLLESGMKTDDVGMSAKTKRVLAYQQMGMVTGSALLLEISRLGETYICDSLIKRPGHHDFAMLLGYARLVNMPLIDELEKELFSRWVMQGVRPIAPGPVKAGASLAEEIEASMIERYVTFHDKNVALLRPAALHGFFPHPSRANQR</sequence>
<evidence type="ECO:0000256" key="2">
    <source>
        <dbReference type="SAM" id="SignalP"/>
    </source>
</evidence>
<dbReference type="Proteomes" id="UP001162060">
    <property type="component" value="Unassembled WGS sequence"/>
</dbReference>
<accession>A0AAV1UP51</accession>
<protein>
    <recommendedName>
        <fullName evidence="5">RxLR effector candidate protein</fullName>
    </recommendedName>
</protein>
<reference evidence="3" key="1">
    <citation type="submission" date="2024-01" db="EMBL/GenBank/DDBJ databases">
        <authorList>
            <person name="Webb A."/>
        </authorList>
    </citation>
    <scope>NUCLEOTIDE SEQUENCE</scope>
    <source>
        <strain evidence="3">Pm1</strain>
    </source>
</reference>
<keyword evidence="2" id="KW-0732">Signal</keyword>
<gene>
    <name evidence="3" type="ORF">PM001_LOCUS21251</name>
</gene>
<evidence type="ECO:0000256" key="1">
    <source>
        <dbReference type="SAM" id="MobiDB-lite"/>
    </source>
</evidence>